<sequence>MKHAIQDGIKYANGGRCLKHVGIPCITIPMGVMQDKQMPVGVTFATKAFDDSNLLYYAYLTVPPSTPALGTDKISLVKLIIKIGSQIWTKSEDPENHLRTLWIPCRFLLMENCAQSLLSITAESRNGVRMSHDESSMNDVSLHWHPCRSITFLLWLLLVWSMEGR</sequence>
<evidence type="ECO:0000313" key="2">
    <source>
        <dbReference type="Proteomes" id="UP000696573"/>
    </source>
</evidence>
<comment type="caution">
    <text evidence="1">The sequence shown here is derived from an EMBL/GenBank/DDBJ whole genome shotgun (WGS) entry which is preliminary data.</text>
</comment>
<dbReference type="Proteomes" id="UP000696573">
    <property type="component" value="Unassembled WGS sequence"/>
</dbReference>
<dbReference type="EMBL" id="CABFNQ020000430">
    <property type="protein sequence ID" value="CAH0014449.1"/>
    <property type="molecule type" value="Genomic_DNA"/>
</dbReference>
<gene>
    <name evidence="1" type="ORF">CRHIZ90672A_00018615</name>
</gene>
<keyword evidence="2" id="KW-1185">Reference proteome</keyword>
<dbReference type="OrthoDB" id="566138at2759"/>
<evidence type="ECO:0000313" key="1">
    <source>
        <dbReference type="EMBL" id="CAH0014449.1"/>
    </source>
</evidence>
<dbReference type="AlphaFoldDB" id="A0A9N9Y932"/>
<dbReference type="InterPro" id="IPR036928">
    <property type="entry name" value="AS_sf"/>
</dbReference>
<protein>
    <recommendedName>
        <fullName evidence="3">Amidase domain-containing protein</fullName>
    </recommendedName>
</protein>
<reference evidence="1" key="1">
    <citation type="submission" date="2021-10" db="EMBL/GenBank/DDBJ databases">
        <authorList>
            <person name="Piombo E."/>
        </authorList>
    </citation>
    <scope>NUCLEOTIDE SEQUENCE</scope>
</reference>
<accession>A0A9N9Y932</accession>
<dbReference type="Gene3D" id="3.90.1300.10">
    <property type="entry name" value="Amidase signature (AS) domain"/>
    <property type="match status" value="1"/>
</dbReference>
<organism evidence="1 2">
    <name type="scientific">Clonostachys rhizophaga</name>
    <dbReference type="NCBI Taxonomy" id="160324"/>
    <lineage>
        <taxon>Eukaryota</taxon>
        <taxon>Fungi</taxon>
        <taxon>Dikarya</taxon>
        <taxon>Ascomycota</taxon>
        <taxon>Pezizomycotina</taxon>
        <taxon>Sordariomycetes</taxon>
        <taxon>Hypocreomycetidae</taxon>
        <taxon>Hypocreales</taxon>
        <taxon>Bionectriaceae</taxon>
        <taxon>Clonostachys</taxon>
    </lineage>
</organism>
<proteinExistence type="predicted"/>
<evidence type="ECO:0008006" key="3">
    <source>
        <dbReference type="Google" id="ProtNLM"/>
    </source>
</evidence>
<dbReference type="SUPFAM" id="SSF75304">
    <property type="entry name" value="Amidase signature (AS) enzymes"/>
    <property type="match status" value="1"/>
</dbReference>
<name>A0A9N9Y932_9HYPO</name>